<dbReference type="InterPro" id="IPR032311">
    <property type="entry name" value="DUF4982"/>
</dbReference>
<evidence type="ECO:0000259" key="7">
    <source>
        <dbReference type="Pfam" id="PF16355"/>
    </source>
</evidence>
<dbReference type="Pfam" id="PF18565">
    <property type="entry name" value="Glyco_hydro2_C5"/>
    <property type="match status" value="1"/>
</dbReference>
<keyword evidence="11" id="KW-1185">Reference proteome</keyword>
<dbReference type="InterPro" id="IPR013783">
    <property type="entry name" value="Ig-like_fold"/>
</dbReference>
<dbReference type="SUPFAM" id="SSF49785">
    <property type="entry name" value="Galactose-binding domain-like"/>
    <property type="match status" value="1"/>
</dbReference>
<evidence type="ECO:0000256" key="2">
    <source>
        <dbReference type="ARBA" id="ARBA00022801"/>
    </source>
</evidence>
<accession>A0A846N1K1</accession>
<keyword evidence="3 10" id="KW-0326">Glycosidase</keyword>
<evidence type="ECO:0000259" key="6">
    <source>
        <dbReference type="Pfam" id="PF02836"/>
    </source>
</evidence>
<dbReference type="Pfam" id="PF22666">
    <property type="entry name" value="Glyco_hydro_2_N2"/>
    <property type="match status" value="1"/>
</dbReference>
<evidence type="ECO:0000259" key="5">
    <source>
        <dbReference type="Pfam" id="PF00703"/>
    </source>
</evidence>
<dbReference type="EC" id="3.2.1.23" evidence="10"/>
<dbReference type="SUPFAM" id="SSF51445">
    <property type="entry name" value="(Trans)glycosidases"/>
    <property type="match status" value="1"/>
</dbReference>
<dbReference type="InterPro" id="IPR006101">
    <property type="entry name" value="Glyco_hydro_2"/>
</dbReference>
<dbReference type="PROSITE" id="PS51318">
    <property type="entry name" value="TAT"/>
    <property type="match status" value="1"/>
</dbReference>
<dbReference type="Pfam" id="PF02836">
    <property type="entry name" value="Glyco_hydro_2_C"/>
    <property type="match status" value="1"/>
</dbReference>
<dbReference type="Pfam" id="PF00703">
    <property type="entry name" value="Glyco_hydro_2"/>
    <property type="match status" value="1"/>
</dbReference>
<feature type="domain" description="Glycoside hydrolase family 2 immunoglobulin-like beta-sandwich" evidence="5">
    <location>
        <begin position="245"/>
        <end position="349"/>
    </location>
</feature>
<evidence type="ECO:0000313" key="10">
    <source>
        <dbReference type="EMBL" id="NIK89102.1"/>
    </source>
</evidence>
<sequence>MGLTRRDAIKAGATAAVAAPMVSKSGEAAETKPPAAASRPDAKVRETLLLDFDWHFHFGHAADPAKDFGFGADLDTFAKAGSGVTSAADPDLKLADWKALNLPHDWVVELPFVPSANPPPEPAEDVRAYHGFKPVGRQFPETSIGWYRKSFELPKSDLGKRLVLQFDGVFRAATVILNGYVVGSNASGYRSFTLDVTDFANYGGKNVLVLRVDASLGEGWFYEGAGIYRHVWLHKLAPLHIAPWGVWAKSSLSGNSAAVTLATDLVNDGPATKARIVSTITGPDGRVVTTLKSPELTLHAGEKRTVSQFVSMPQPKLWSPEDPALYHLRTEIEMKGKVIDDQITSFGVRSIRFDAEKGFFLNGKPVKIKGTCNHQDHAGVGSAIPDSLLDWRIQKLKEFGSNAYRSSHNPATPELLDACDRLGMLVMAETRRMSSDEESLADLAAMIRRDRNHPSIIMWSIGNEEPQQTTERGARIAFTMKEVCNALDPTRPITAAMNGVASWGKGICAALDVMGANYHIENLPEFHQRMPQKPLIGSETASTVSTRGVYVRDPKSGYCVAYDTEFPSWASSAETWMRAAMTHSYISGGFVWTGFDYRGEPTPFNRWPNVSSQFGILDTCGFAKDNTYYYKAWWGSEAVLHLFPHWNWTVGQKVNVWCHSNLDMVELFLNGTSLGQRKVEPLKHVEWDVVFAPGKLEARGYKNGQLVLTAVRETAGAPAQIRLSCDRQALKGDRADAAMVAVEILDAQGRLVPDANNLVRFKVEGAGAVIGVGNGDPRSHEADKADSRAAFNGLCAAVVQAGVAAGALRIEASSPGLQSASLSLNVQPVPPRPSL</sequence>
<dbReference type="RefSeq" id="WP_167083221.1">
    <property type="nucleotide sequence ID" value="NZ_BAAADC010000001.1"/>
</dbReference>
<dbReference type="InterPro" id="IPR006311">
    <property type="entry name" value="TAT_signal"/>
</dbReference>
<evidence type="ECO:0000313" key="11">
    <source>
        <dbReference type="Proteomes" id="UP000570514"/>
    </source>
</evidence>
<organism evidence="10 11">
    <name type="scientific">Rhizomicrobium palustre</name>
    <dbReference type="NCBI Taxonomy" id="189966"/>
    <lineage>
        <taxon>Bacteria</taxon>
        <taxon>Pseudomonadati</taxon>
        <taxon>Pseudomonadota</taxon>
        <taxon>Alphaproteobacteria</taxon>
        <taxon>Micropepsales</taxon>
        <taxon>Micropepsaceae</taxon>
        <taxon>Rhizomicrobium</taxon>
    </lineage>
</organism>
<dbReference type="Gene3D" id="2.60.40.10">
    <property type="entry name" value="Immunoglobulins"/>
    <property type="match status" value="3"/>
</dbReference>
<dbReference type="InterPro" id="IPR023232">
    <property type="entry name" value="Glyco_hydro_2_AS"/>
</dbReference>
<feature type="region of interest" description="Disordered" evidence="4">
    <location>
        <begin position="20"/>
        <end position="40"/>
    </location>
</feature>
<evidence type="ECO:0000256" key="1">
    <source>
        <dbReference type="ARBA" id="ARBA00007401"/>
    </source>
</evidence>
<name>A0A846N1K1_9PROT</name>
<evidence type="ECO:0000256" key="3">
    <source>
        <dbReference type="ARBA" id="ARBA00023295"/>
    </source>
</evidence>
<dbReference type="PROSITE" id="PS00608">
    <property type="entry name" value="GLYCOSYL_HYDROL_F2_2"/>
    <property type="match status" value="1"/>
</dbReference>
<dbReference type="GO" id="GO:0004565">
    <property type="term" value="F:beta-galactosidase activity"/>
    <property type="evidence" value="ECO:0007669"/>
    <property type="project" value="UniProtKB-EC"/>
</dbReference>
<feature type="domain" description="Glycoside hydrolase family 2 catalytic" evidence="6">
    <location>
        <begin position="357"/>
        <end position="600"/>
    </location>
</feature>
<evidence type="ECO:0000259" key="8">
    <source>
        <dbReference type="Pfam" id="PF18565"/>
    </source>
</evidence>
<proteinExistence type="inferred from homology"/>
<dbReference type="PANTHER" id="PTHR42732">
    <property type="entry name" value="BETA-GALACTOSIDASE"/>
    <property type="match status" value="1"/>
</dbReference>
<dbReference type="InterPro" id="IPR051913">
    <property type="entry name" value="GH2_Domain-Containing"/>
</dbReference>
<evidence type="ECO:0000256" key="4">
    <source>
        <dbReference type="SAM" id="MobiDB-lite"/>
    </source>
</evidence>
<dbReference type="Gene3D" id="3.20.20.80">
    <property type="entry name" value="Glycosidases"/>
    <property type="match status" value="1"/>
</dbReference>
<comment type="similarity">
    <text evidence="1">Belongs to the glycosyl hydrolase 2 family.</text>
</comment>
<dbReference type="InterPro" id="IPR040605">
    <property type="entry name" value="Glyco_hydro2_dom5"/>
</dbReference>
<dbReference type="InterPro" id="IPR017853">
    <property type="entry name" value="GH"/>
</dbReference>
<dbReference type="InterPro" id="IPR006102">
    <property type="entry name" value="Ig-like_GH2"/>
</dbReference>
<dbReference type="GO" id="GO:0005975">
    <property type="term" value="P:carbohydrate metabolic process"/>
    <property type="evidence" value="ECO:0007669"/>
    <property type="project" value="InterPro"/>
</dbReference>
<comment type="caution">
    <text evidence="10">The sequence shown here is derived from an EMBL/GenBank/DDBJ whole genome shotgun (WGS) entry which is preliminary data.</text>
</comment>
<feature type="domain" description="DUF4982" evidence="7">
    <location>
        <begin position="651"/>
        <end position="707"/>
    </location>
</feature>
<feature type="domain" description="Beta-mannosidase-like galactose-binding" evidence="9">
    <location>
        <begin position="146"/>
        <end position="217"/>
    </location>
</feature>
<dbReference type="InterPro" id="IPR008979">
    <property type="entry name" value="Galactose-bd-like_sf"/>
</dbReference>
<dbReference type="InterPro" id="IPR048230">
    <property type="entry name" value="GalA-like"/>
</dbReference>
<dbReference type="EMBL" id="JAASRM010000001">
    <property type="protein sequence ID" value="NIK89102.1"/>
    <property type="molecule type" value="Genomic_DNA"/>
</dbReference>
<dbReference type="Pfam" id="PF16355">
    <property type="entry name" value="DUF4982"/>
    <property type="match status" value="1"/>
</dbReference>
<keyword evidence="2 10" id="KW-0378">Hydrolase</keyword>
<dbReference type="SUPFAM" id="SSF49303">
    <property type="entry name" value="beta-Galactosidase/glucuronidase domain"/>
    <property type="match status" value="1"/>
</dbReference>
<dbReference type="Gene3D" id="2.60.120.260">
    <property type="entry name" value="Galactose-binding domain-like"/>
    <property type="match status" value="1"/>
</dbReference>
<dbReference type="InterPro" id="IPR054593">
    <property type="entry name" value="Beta-mannosidase-like_N2"/>
</dbReference>
<protein>
    <submittedName>
        <fullName evidence="10">Beta-galactosidase</fullName>
        <ecNumber evidence="10">3.2.1.23</ecNumber>
    </submittedName>
</protein>
<dbReference type="AlphaFoldDB" id="A0A846N1K1"/>
<dbReference type="Proteomes" id="UP000570514">
    <property type="component" value="Unassembled WGS sequence"/>
</dbReference>
<dbReference type="PRINTS" id="PR00132">
    <property type="entry name" value="GLHYDRLASE2"/>
</dbReference>
<dbReference type="PANTHER" id="PTHR42732:SF1">
    <property type="entry name" value="BETA-MANNOSIDASE"/>
    <property type="match status" value="1"/>
</dbReference>
<dbReference type="NCBIfam" id="NF041462">
    <property type="entry name" value="GalA"/>
    <property type="match status" value="1"/>
</dbReference>
<dbReference type="InterPro" id="IPR036156">
    <property type="entry name" value="Beta-gal/glucu_dom_sf"/>
</dbReference>
<feature type="domain" description="Glycoside hydrolase family 2" evidence="8">
    <location>
        <begin position="721"/>
        <end position="822"/>
    </location>
</feature>
<gene>
    <name evidence="10" type="ORF">FHS83_002420</name>
</gene>
<reference evidence="10 11" key="1">
    <citation type="submission" date="2020-03" db="EMBL/GenBank/DDBJ databases">
        <title>Genomic Encyclopedia of Type Strains, Phase IV (KMG-IV): sequencing the most valuable type-strain genomes for metagenomic binning, comparative biology and taxonomic classification.</title>
        <authorList>
            <person name="Goeker M."/>
        </authorList>
    </citation>
    <scope>NUCLEOTIDE SEQUENCE [LARGE SCALE GENOMIC DNA]</scope>
    <source>
        <strain evidence="10 11">DSM 19867</strain>
    </source>
</reference>
<evidence type="ECO:0000259" key="9">
    <source>
        <dbReference type="Pfam" id="PF22666"/>
    </source>
</evidence>
<dbReference type="InterPro" id="IPR006103">
    <property type="entry name" value="Glyco_hydro_2_cat"/>
</dbReference>